<keyword evidence="5" id="KW-1185">Reference proteome</keyword>
<dbReference type="InterPro" id="IPR016047">
    <property type="entry name" value="M23ase_b-sheet_dom"/>
</dbReference>
<evidence type="ECO:0000313" key="5">
    <source>
        <dbReference type="Proteomes" id="UP000245754"/>
    </source>
</evidence>
<name>A0A316ETV2_9BURK</name>
<dbReference type="PANTHER" id="PTHR21666:SF291">
    <property type="entry name" value="STAGE II SPORULATION PROTEIN Q"/>
    <property type="match status" value="1"/>
</dbReference>
<keyword evidence="2" id="KW-0472">Membrane</keyword>
<feature type="compositionally biased region" description="Basic and acidic residues" evidence="1">
    <location>
        <begin position="116"/>
        <end position="131"/>
    </location>
</feature>
<evidence type="ECO:0000259" key="3">
    <source>
        <dbReference type="Pfam" id="PF01551"/>
    </source>
</evidence>
<accession>A0A316ETV2</accession>
<keyword evidence="4" id="KW-0378">Hydrolase</keyword>
<dbReference type="SUPFAM" id="SSF51261">
    <property type="entry name" value="Duplicated hybrid motif"/>
    <property type="match status" value="1"/>
</dbReference>
<comment type="caution">
    <text evidence="4">The sequence shown here is derived from an EMBL/GenBank/DDBJ whole genome shotgun (WGS) entry which is preliminary data.</text>
</comment>
<feature type="domain" description="M23ase beta-sheet core" evidence="3">
    <location>
        <begin position="203"/>
        <end position="297"/>
    </location>
</feature>
<protein>
    <submittedName>
        <fullName evidence="4">Murein DD-endopeptidase MepM/ murein hydrolase activator NlpD</fullName>
    </submittedName>
</protein>
<proteinExistence type="predicted"/>
<evidence type="ECO:0000256" key="2">
    <source>
        <dbReference type="SAM" id="Phobius"/>
    </source>
</evidence>
<dbReference type="FunFam" id="2.70.70.10:FF:000006">
    <property type="entry name" value="M23 family peptidase"/>
    <property type="match status" value="1"/>
</dbReference>
<organism evidence="4 5">
    <name type="scientific">Cupriavidus plantarum</name>
    <dbReference type="NCBI Taxonomy" id="942865"/>
    <lineage>
        <taxon>Bacteria</taxon>
        <taxon>Pseudomonadati</taxon>
        <taxon>Pseudomonadota</taxon>
        <taxon>Betaproteobacteria</taxon>
        <taxon>Burkholderiales</taxon>
        <taxon>Burkholderiaceae</taxon>
        <taxon>Cupriavidus</taxon>
    </lineage>
</organism>
<dbReference type="AlphaFoldDB" id="A0A316ETV2"/>
<dbReference type="Gene3D" id="2.70.70.10">
    <property type="entry name" value="Glucose Permease (Domain IIA)"/>
    <property type="match status" value="1"/>
</dbReference>
<dbReference type="PANTHER" id="PTHR21666">
    <property type="entry name" value="PEPTIDASE-RELATED"/>
    <property type="match status" value="1"/>
</dbReference>
<feature type="transmembrane region" description="Helical" evidence="2">
    <location>
        <begin position="37"/>
        <end position="60"/>
    </location>
</feature>
<dbReference type="InterPro" id="IPR050570">
    <property type="entry name" value="Cell_wall_metabolism_enzyme"/>
</dbReference>
<reference evidence="4 5" key="1">
    <citation type="submission" date="2018-05" db="EMBL/GenBank/DDBJ databases">
        <title>Genomic Encyclopedia of Type Strains, Phase IV (KMG-V): Genome sequencing to study the core and pangenomes of soil and plant-associated prokaryotes.</title>
        <authorList>
            <person name="Whitman W."/>
        </authorList>
    </citation>
    <scope>NUCLEOTIDE SEQUENCE [LARGE SCALE GENOMIC DNA]</scope>
    <source>
        <strain evidence="4 5">SLV-132</strain>
    </source>
</reference>
<dbReference type="InterPro" id="IPR011055">
    <property type="entry name" value="Dup_hybrid_motif"/>
</dbReference>
<gene>
    <name evidence="4" type="ORF">C7419_10140</name>
</gene>
<evidence type="ECO:0000313" key="4">
    <source>
        <dbReference type="EMBL" id="PWK36187.1"/>
    </source>
</evidence>
<keyword evidence="2" id="KW-1133">Transmembrane helix</keyword>
<dbReference type="Proteomes" id="UP000245754">
    <property type="component" value="Unassembled WGS sequence"/>
</dbReference>
<dbReference type="CDD" id="cd12797">
    <property type="entry name" value="M23_peptidase"/>
    <property type="match status" value="1"/>
</dbReference>
<sequence>MHARSPGLGRKGYVMQVIMVHPRGTRVLRFELTRLRVALAVVLICAVVAGASSALTWLFASRLAGSAAVARDNDYLRENLAVMATRVGELQARMVRLDALGERVSGLAGISPQDFDFRHVPPRGGPEKPARSSDLTLPDLEAALRQLGEDADHRADYFNVVETTLQDRQLSDKRLPRVMPVATGYNASSFGARIDPFSGRRVQHDGVDFAAPAGTPIVAAAGGVVVAQEWHHEYGNMIDIDHGNGLRTRYAHVSRSLVRNGDLVRAGQNIAQVGSTGRSTGAHLHFEVHVDGQARNPAGFLMTATAPAPTDRAAIR</sequence>
<dbReference type="GO" id="GO:0004222">
    <property type="term" value="F:metalloendopeptidase activity"/>
    <property type="evidence" value="ECO:0007669"/>
    <property type="project" value="TreeGrafter"/>
</dbReference>
<dbReference type="EMBL" id="QGGT01000001">
    <property type="protein sequence ID" value="PWK36187.1"/>
    <property type="molecule type" value="Genomic_DNA"/>
</dbReference>
<keyword evidence="2" id="KW-0812">Transmembrane</keyword>
<dbReference type="Pfam" id="PF01551">
    <property type="entry name" value="Peptidase_M23"/>
    <property type="match status" value="1"/>
</dbReference>
<feature type="region of interest" description="Disordered" evidence="1">
    <location>
        <begin position="116"/>
        <end position="135"/>
    </location>
</feature>
<evidence type="ECO:0000256" key="1">
    <source>
        <dbReference type="SAM" id="MobiDB-lite"/>
    </source>
</evidence>